<dbReference type="AntiFam" id="ANF00221">
    <property type="entry name" value="Shadow ORF (opposite ureE)"/>
</dbReference>
<proteinExistence type="predicted"/>
<sequence>VIGTRLGVKRPLEQAGAGSQPLDHGHDYVVGTNVYPVLINLGRQMSVAEMPCDLHQFAGLGASYLDPRFLGRSNHYPAAILAAETIAVGHRHGVRKVEQNMTTRRGRQAATTPVTVVEGKSD</sequence>
<protein>
    <submittedName>
        <fullName evidence="1">Uncharacterized protein</fullName>
    </submittedName>
</protein>
<accession>A0A382YUL3</accession>
<organism evidence="1">
    <name type="scientific">marine metagenome</name>
    <dbReference type="NCBI Taxonomy" id="408172"/>
    <lineage>
        <taxon>unclassified sequences</taxon>
        <taxon>metagenomes</taxon>
        <taxon>ecological metagenomes</taxon>
    </lineage>
</organism>
<dbReference type="EMBL" id="UINC01178673">
    <property type="protein sequence ID" value="SVD86967.1"/>
    <property type="molecule type" value="Genomic_DNA"/>
</dbReference>
<evidence type="ECO:0000313" key="1">
    <source>
        <dbReference type="EMBL" id="SVD86967.1"/>
    </source>
</evidence>
<dbReference type="AlphaFoldDB" id="A0A382YUL3"/>
<feature type="non-terminal residue" evidence="1">
    <location>
        <position position="1"/>
    </location>
</feature>
<gene>
    <name evidence="1" type="ORF">METZ01_LOCUS439821</name>
</gene>
<name>A0A382YUL3_9ZZZZ</name>
<reference evidence="1" key="1">
    <citation type="submission" date="2018-05" db="EMBL/GenBank/DDBJ databases">
        <authorList>
            <person name="Lanie J.A."/>
            <person name="Ng W.-L."/>
            <person name="Kazmierczak K.M."/>
            <person name="Andrzejewski T.M."/>
            <person name="Davidsen T.M."/>
            <person name="Wayne K.J."/>
            <person name="Tettelin H."/>
            <person name="Glass J.I."/>
            <person name="Rusch D."/>
            <person name="Podicherti R."/>
            <person name="Tsui H.-C.T."/>
            <person name="Winkler M.E."/>
        </authorList>
    </citation>
    <scope>NUCLEOTIDE SEQUENCE</scope>
</reference>